<dbReference type="Gene3D" id="3.40.718.10">
    <property type="entry name" value="Isopropylmalate Dehydrogenase"/>
    <property type="match status" value="1"/>
</dbReference>
<dbReference type="RefSeq" id="WP_119485653.1">
    <property type="nucleotide sequence ID" value="NZ_QYJN01000004.1"/>
</dbReference>
<keyword evidence="2" id="KW-0012">Acyltransferase</keyword>
<evidence type="ECO:0000313" key="4">
    <source>
        <dbReference type="EMBL" id="RIP34260.1"/>
    </source>
</evidence>
<dbReference type="PANTHER" id="PTHR43356:SF2">
    <property type="entry name" value="PHOSPHATE ACETYLTRANSFERASE"/>
    <property type="match status" value="1"/>
</dbReference>
<evidence type="ECO:0000256" key="1">
    <source>
        <dbReference type="ARBA" id="ARBA00022679"/>
    </source>
</evidence>
<evidence type="ECO:0000259" key="3">
    <source>
        <dbReference type="Pfam" id="PF01515"/>
    </source>
</evidence>
<gene>
    <name evidence="4" type="ORF">BUZ14_09440</name>
</gene>
<dbReference type="GO" id="GO:0016746">
    <property type="term" value="F:acyltransferase activity"/>
    <property type="evidence" value="ECO:0007669"/>
    <property type="project" value="UniProtKB-KW"/>
</dbReference>
<reference evidence="4 5" key="1">
    <citation type="journal article" date="2016" name="Front. Microbiol.">
        <title>Comprehensive Phylogenetic Analysis of Bovine Non-aureus Staphylococci Species Based on Whole-Genome Sequencing.</title>
        <authorList>
            <person name="Naushad S."/>
            <person name="Barkema H.W."/>
            <person name="Luby C."/>
            <person name="Condas L.A."/>
            <person name="Nobrega D.B."/>
            <person name="Carson D.A."/>
            <person name="De Buck J."/>
        </authorList>
    </citation>
    <scope>NUCLEOTIDE SEQUENCE [LARGE SCALE GENOMIC DNA]</scope>
    <source>
        <strain evidence="4 5">SNUC 4781</strain>
    </source>
</reference>
<protein>
    <submittedName>
        <fullName evidence="4">Phosphate butyryltransferase</fullName>
    </submittedName>
</protein>
<organism evidence="4 5">
    <name type="scientific">Staphylococcus gallinarum</name>
    <dbReference type="NCBI Taxonomy" id="1293"/>
    <lineage>
        <taxon>Bacteria</taxon>
        <taxon>Bacillati</taxon>
        <taxon>Bacillota</taxon>
        <taxon>Bacilli</taxon>
        <taxon>Bacillales</taxon>
        <taxon>Staphylococcaceae</taxon>
        <taxon>Staphylococcus</taxon>
    </lineage>
</organism>
<dbReference type="AlphaFoldDB" id="A0A3A0VJT7"/>
<dbReference type="SUPFAM" id="SSF53659">
    <property type="entry name" value="Isocitrate/Isopropylmalate dehydrogenase-like"/>
    <property type="match status" value="1"/>
</dbReference>
<evidence type="ECO:0000313" key="5">
    <source>
        <dbReference type="Proteomes" id="UP000265541"/>
    </source>
</evidence>
<dbReference type="EMBL" id="QYJN01000004">
    <property type="protein sequence ID" value="RIP34260.1"/>
    <property type="molecule type" value="Genomic_DNA"/>
</dbReference>
<dbReference type="InterPro" id="IPR002505">
    <property type="entry name" value="PTA_PTB"/>
</dbReference>
<comment type="caution">
    <text evidence="4">The sequence shown here is derived from an EMBL/GenBank/DDBJ whole genome shotgun (WGS) entry which is preliminary data.</text>
</comment>
<dbReference type="InterPro" id="IPR050500">
    <property type="entry name" value="Phos_Acetyltrans/Butyryltrans"/>
</dbReference>
<dbReference type="Proteomes" id="UP000265541">
    <property type="component" value="Unassembled WGS sequence"/>
</dbReference>
<sequence length="298" mass="33442">MQYQHLVEPTKALNGKVAVLFANDEKIISVLLTVLKQTNIELYLYDVEDPTELIRSYNIDSTLINRVHSCQFESEQALFNTCSNDLAQGKVTVLMKGNIDDSKMFSFILSNRQFVENYGYLNHVVCLDIPQYHKHLMMSDVYFNIAPIVEEKKQIIKNLQTFAQSIGYQQLKVALLSSVNSSNRKIISATDAEKIKLTFERIGNKNLIVEGPLTFEYATNMESVIKNNIKSEIAGDVDAIIVANKDVGDPLYKALKQFGQARVASLILGAKFPIILNETSATKQSKIDSLILALKIIS</sequence>
<dbReference type="PANTHER" id="PTHR43356">
    <property type="entry name" value="PHOSPHATE ACETYLTRANSFERASE"/>
    <property type="match status" value="1"/>
</dbReference>
<evidence type="ECO:0000256" key="2">
    <source>
        <dbReference type="ARBA" id="ARBA00023315"/>
    </source>
</evidence>
<dbReference type="Pfam" id="PF01515">
    <property type="entry name" value="PTA_PTB"/>
    <property type="match status" value="1"/>
</dbReference>
<name>A0A3A0VJT7_STAGA</name>
<dbReference type="OrthoDB" id="9774179at2"/>
<keyword evidence="1 4" id="KW-0808">Transferase</keyword>
<proteinExistence type="predicted"/>
<accession>A0A3A0VJT7</accession>
<feature type="domain" description="Phosphate acetyl/butaryl transferase" evidence="3">
    <location>
        <begin position="88"/>
        <end position="293"/>
    </location>
</feature>